<accession>A0A1S8BLY8</accession>
<keyword evidence="2" id="KW-0479">Metal-binding</keyword>
<dbReference type="GO" id="GO:0006516">
    <property type="term" value="P:glycoprotein catabolic process"/>
    <property type="evidence" value="ECO:0007669"/>
    <property type="project" value="TreeGrafter"/>
</dbReference>
<evidence type="ECO:0000256" key="3">
    <source>
        <dbReference type="ARBA" id="ARBA00022833"/>
    </source>
</evidence>
<dbReference type="InterPro" id="IPR002931">
    <property type="entry name" value="Transglutaminase-like"/>
</dbReference>
<name>A0A1S8BLY8_9PEZI</name>
<evidence type="ECO:0000256" key="2">
    <source>
        <dbReference type="ARBA" id="ARBA00022723"/>
    </source>
</evidence>
<reference evidence="6 7" key="1">
    <citation type="submission" date="2017-01" db="EMBL/GenBank/DDBJ databases">
        <title>Draft genome sequence of Diplodia seriata F98.1, a fungal species involved in grapevine trunk diseases.</title>
        <authorList>
            <person name="Robert-Siegwald G."/>
            <person name="Vallet J."/>
            <person name="Abou-Mansour E."/>
            <person name="Xu J."/>
            <person name="Rey P."/>
            <person name="Bertsch C."/>
            <person name="Rego C."/>
            <person name="Larignon P."/>
            <person name="Fontaine F."/>
            <person name="Lebrun M.-H."/>
        </authorList>
    </citation>
    <scope>NUCLEOTIDE SEQUENCE [LARGE SCALE GENOMIC DNA]</scope>
    <source>
        <strain evidence="6 7">F98.1</strain>
    </source>
</reference>
<evidence type="ECO:0000256" key="1">
    <source>
        <dbReference type="ARBA" id="ARBA00009390"/>
    </source>
</evidence>
<dbReference type="SMART" id="SM00460">
    <property type="entry name" value="TGc"/>
    <property type="match status" value="1"/>
</dbReference>
<comment type="caution">
    <text evidence="6">The sequence shown here is derived from an EMBL/GenBank/DDBJ whole genome shotgun (WGS) entry which is preliminary data.</text>
</comment>
<dbReference type="InterPro" id="IPR018325">
    <property type="entry name" value="Rad4/PNGase_transGLS-fold"/>
</dbReference>
<evidence type="ECO:0000313" key="6">
    <source>
        <dbReference type="EMBL" id="OMP88524.1"/>
    </source>
</evidence>
<comment type="similarity">
    <text evidence="1">Belongs to the transglutaminase-like superfamily. PNGase family.</text>
</comment>
<dbReference type="SUPFAM" id="SSF54001">
    <property type="entry name" value="Cysteine proteinases"/>
    <property type="match status" value="1"/>
</dbReference>
<dbReference type="EMBL" id="MSZU01000074">
    <property type="protein sequence ID" value="OMP88524.1"/>
    <property type="molecule type" value="Genomic_DNA"/>
</dbReference>
<keyword evidence="3" id="KW-0862">Zinc</keyword>
<evidence type="ECO:0000259" key="5">
    <source>
        <dbReference type="SMART" id="SM00460"/>
    </source>
</evidence>
<gene>
    <name evidence="6" type="ORF">BK809_0005243</name>
</gene>
<dbReference type="GO" id="GO:0005634">
    <property type="term" value="C:nucleus"/>
    <property type="evidence" value="ECO:0007669"/>
    <property type="project" value="TreeGrafter"/>
</dbReference>
<dbReference type="Pfam" id="PF03835">
    <property type="entry name" value="Rad4"/>
    <property type="match status" value="1"/>
</dbReference>
<dbReference type="AlphaFoldDB" id="A0A1S8BLY8"/>
<dbReference type="Gene3D" id="3.10.620.30">
    <property type="match status" value="1"/>
</dbReference>
<dbReference type="GO" id="GO:0005829">
    <property type="term" value="C:cytosol"/>
    <property type="evidence" value="ECO:0007669"/>
    <property type="project" value="TreeGrafter"/>
</dbReference>
<dbReference type="STRING" id="420778.A0A1S8BLY8"/>
<dbReference type="Gene3D" id="2.20.25.10">
    <property type="match status" value="1"/>
</dbReference>
<dbReference type="PANTHER" id="PTHR12143:SF19">
    <property type="entry name" value="PEPTIDE-N(4)-(N-ACETYL-BETA-GLUCOSAMINYL)ASPARAGINE AMIDASE"/>
    <property type="match status" value="1"/>
</dbReference>
<dbReference type="InterPro" id="IPR050883">
    <property type="entry name" value="PNGase"/>
</dbReference>
<dbReference type="OrthoDB" id="409136at2759"/>
<dbReference type="Proteomes" id="UP000190776">
    <property type="component" value="Unassembled WGS sequence"/>
</dbReference>
<proteinExistence type="inferred from homology"/>
<dbReference type="GO" id="GO:0000224">
    <property type="term" value="F:peptide-N4-(N-acetyl-beta-glucosaminyl)asparagine amidase activity"/>
    <property type="evidence" value="ECO:0007669"/>
    <property type="project" value="TreeGrafter"/>
</dbReference>
<evidence type="ECO:0000256" key="4">
    <source>
        <dbReference type="SAM" id="MobiDB-lite"/>
    </source>
</evidence>
<organism evidence="6 7">
    <name type="scientific">Diplodia seriata</name>
    <dbReference type="NCBI Taxonomy" id="420778"/>
    <lineage>
        <taxon>Eukaryota</taxon>
        <taxon>Fungi</taxon>
        <taxon>Dikarya</taxon>
        <taxon>Ascomycota</taxon>
        <taxon>Pezizomycotina</taxon>
        <taxon>Dothideomycetes</taxon>
        <taxon>Dothideomycetes incertae sedis</taxon>
        <taxon>Botryosphaeriales</taxon>
        <taxon>Botryosphaeriaceae</taxon>
        <taxon>Diplodia</taxon>
    </lineage>
</organism>
<dbReference type="FunFam" id="2.20.25.10:FF:000011">
    <property type="entry name" value="peptide-N(4)-(N-acetyl-beta- glucosaminyl)asparagine amidase"/>
    <property type="match status" value="1"/>
</dbReference>
<feature type="compositionally biased region" description="Acidic residues" evidence="4">
    <location>
        <begin position="237"/>
        <end position="247"/>
    </location>
</feature>
<feature type="region of interest" description="Disordered" evidence="4">
    <location>
        <begin position="237"/>
        <end position="259"/>
    </location>
</feature>
<feature type="domain" description="Transglutaminase-like" evidence="5">
    <location>
        <begin position="651"/>
        <end position="706"/>
    </location>
</feature>
<dbReference type="InterPro" id="IPR038765">
    <property type="entry name" value="Papain-like_cys_pep_sf"/>
</dbReference>
<evidence type="ECO:0000313" key="7">
    <source>
        <dbReference type="Proteomes" id="UP000190776"/>
    </source>
</evidence>
<dbReference type="GO" id="GO:0046872">
    <property type="term" value="F:metal ion binding"/>
    <property type="evidence" value="ECO:0007669"/>
    <property type="project" value="UniProtKB-KW"/>
</dbReference>
<sequence length="843" mass="94518">MTTTPTNRFTRFLHRSEEPKDSKASVETPTFEDSIGVEYRKIGRFRCWEATGHVRRKFLVLRVYIEEYLKEHGPDNSTPVIWSVYMIGKSKKSSYPVVLFCNKEISVRKAARKQIEDSGILANFPGFKTGDFTQPPEFDQQPRPLASDDGDVSLPSENMTAICDNPTGRLVSTQQCGPHGSVRRKSATVGTVFSWDGLLLFTTASHAFFEHDCVINFEGGDELDLDLSFDAEGLDVESVESSEDDGAPEGFQRPPENRGLARDVTTSNIRTEALSSRKSETSPAFDRDDVVLSSKDGPNPGLDYCLVMWKGRQPADGTRVPVAHSLCNYHVVQPRMRASDMPRDVAVVAYTGSGNARGGMLSGTPSLMTLPGGRKTQELWLVRLDGALAEGDCGSVVVNKETGDLEGHIVAGSPGSGNAYIIPAHGMLQDIRRRLPSRLQIWTRFSNCGPRVPTTAINSREAWALAGRFREILSEARKAKLSQARRSRSTVPQLHIHNIPVDPQIPLDGRPLRFKKMLRHLSDRPLQWNQPDLLDHALTCVPLETLHREAEKEFQALRMDAATYLPVRPPILGFQDCVIRALLRWFKRSFFSWVDNPTCSRCGGKTTPLGMGEPLVNERAGGANQVEIYRCDDGSCGSFERFPRYHDPFTLLHTRKGRSGEWTLCFSMLCHAIGARVRWVWSSEDHSWTEVYSEHQKRWIHVDTHAEAWDEPSIYCEGWGQKLSYCIAFSKDGATDVTRRYVRSQGFAGARKRASEAELLHILNEICAERRKDMSAEQKIRLKREDEAEQRELQAFVLKQITQELCSLDVAAVSTVSSCQPDIDEETADSVKGWRLSDNVVIG</sequence>
<protein>
    <submittedName>
        <fullName evidence="6">Protein png1</fullName>
    </submittedName>
</protein>
<dbReference type="PANTHER" id="PTHR12143">
    <property type="entry name" value="PEPTIDE N-GLYCANASE PNGASE -RELATED"/>
    <property type="match status" value="1"/>
</dbReference>